<reference evidence="1 2" key="1">
    <citation type="submission" date="2023-08" db="EMBL/GenBank/DDBJ databases">
        <title>Pleionea litopenaei sp. nov., isolated from stomach of juvenile Litopenaeus vannamei.</title>
        <authorList>
            <person name="Rho A.M."/>
            <person name="Hwang C.Y."/>
        </authorList>
    </citation>
    <scope>NUCLEOTIDE SEQUENCE [LARGE SCALE GENOMIC DNA]</scope>
    <source>
        <strain evidence="1 2">HL-JVS1</strain>
    </source>
</reference>
<proteinExistence type="predicted"/>
<dbReference type="RefSeq" id="WP_309203036.1">
    <property type="nucleotide sequence ID" value="NZ_CP133548.1"/>
</dbReference>
<dbReference type="Proteomes" id="UP001239782">
    <property type="component" value="Chromosome"/>
</dbReference>
<keyword evidence="2" id="KW-1185">Reference proteome</keyword>
<dbReference type="SUPFAM" id="SSF48371">
    <property type="entry name" value="ARM repeat"/>
    <property type="match status" value="1"/>
</dbReference>
<organism evidence="1 2">
    <name type="scientific">Pleionea litopenaei</name>
    <dbReference type="NCBI Taxonomy" id="3070815"/>
    <lineage>
        <taxon>Bacteria</taxon>
        <taxon>Pseudomonadati</taxon>
        <taxon>Pseudomonadota</taxon>
        <taxon>Gammaproteobacteria</taxon>
        <taxon>Oceanospirillales</taxon>
        <taxon>Pleioneaceae</taxon>
        <taxon>Pleionea</taxon>
    </lineage>
</organism>
<dbReference type="InterPro" id="IPR016024">
    <property type="entry name" value="ARM-type_fold"/>
</dbReference>
<name>A0AA51X764_9GAMM</name>
<evidence type="ECO:0000313" key="2">
    <source>
        <dbReference type="Proteomes" id="UP001239782"/>
    </source>
</evidence>
<sequence length="943" mass="110687">MSELSAKELDLMQRIEEKVELRPLFFRKVKGLKWFDPLAERGYFSPEANPKPVPAKEEGYVNIPSWPVVDYLVKTAPELADKKNLEYVEKYLHVLVNVTTYAKKNKVSNYHTWWQFAEIISLIPHNSIPIESIDIVDYWLDDKYECGLVAQVVGAKWLPKLLQINDDHALKLANKIIEFLYKVIFIEREHEEKGKLDASFRFDYYHAKEITERTAKLAGEKLGLDAIKIFDAFLSNILVQLNSDLWSSLWQPAIEDHEQNKYRDDAKNILIKAYRDSMDGYIHTTPNEASKYVKSMLASEYQTIQRIAIYIIGRNYHLFTDVVDQLLDVKYLDSNYQHEMWHFLNKCYPNFTDSNKEKVLELIYGIASYDDEGELHAGASAYNKAIWLSAIKEYGEREANLYFESTKIAKTEPEHPDFSSYMSVGWSGRKSPKTIEELQALSFDELVQELKNYKDSDAFNDHGLEELAKVFKQLVKNEPLKYYLNLNKFIYLDFAYIYELIEAYRNLWEDKSKFPWDEIWEKLLEFCSNVIEQDRFWDPENAKQRESFVANRHWIISSIGRFIEAGTKTDQHAFDEKHLSDAEKILTYLLERVKGSEYKVDSDAVSISINSPRGHCLNALINLTLRSCRISDKKNNNDHSMVWSKFARYYDSELGRSDLTEPEYEFATLVTNYLPNFLYMSKPWVLENLNRIFDQNNYLKWLCAMQGYAYVGTIYQEIYGYLRMHGDLLKALDDDNIRNRIKEKAIQNIAVAYINNFESFEETNSLINTLIERNNHEEINHLIWFIGSFRKKGDDNLKNKVYELWPKILENIDLSTRHGRRMASKLCDWTVFVDQIDEDIRRLLLTIAPYSDESHNSYTILESISEISETQPFEAFEIWMKILEGSTPDYPEEAIRSIFTNLLKKGSEGLRKARQAESEYLKNGNVRPSLWLREIRQEMLSID</sequence>
<evidence type="ECO:0000313" key="1">
    <source>
        <dbReference type="EMBL" id="WMS87878.1"/>
    </source>
</evidence>
<gene>
    <name evidence="1" type="ORF">Q9312_02885</name>
</gene>
<dbReference type="AlphaFoldDB" id="A0AA51X764"/>
<dbReference type="EMBL" id="CP133548">
    <property type="protein sequence ID" value="WMS87878.1"/>
    <property type="molecule type" value="Genomic_DNA"/>
</dbReference>
<dbReference type="KEGG" id="plei:Q9312_02885"/>
<accession>A0AA51X764</accession>
<evidence type="ECO:0008006" key="3">
    <source>
        <dbReference type="Google" id="ProtNLM"/>
    </source>
</evidence>
<protein>
    <recommendedName>
        <fullName evidence="3">DUF4020 domain-containing protein</fullName>
    </recommendedName>
</protein>